<dbReference type="AlphaFoldDB" id="A0A0H2S8X7"/>
<evidence type="ECO:0000313" key="2">
    <source>
        <dbReference type="Proteomes" id="UP000053477"/>
    </source>
</evidence>
<protein>
    <submittedName>
        <fullName evidence="1">Uncharacterized protein</fullName>
    </submittedName>
</protein>
<dbReference type="EMBL" id="KQ085897">
    <property type="protein sequence ID" value="KLO18128.1"/>
    <property type="molecule type" value="Genomic_DNA"/>
</dbReference>
<accession>A0A0H2S8X7</accession>
<name>A0A0H2S8X7_9AGAM</name>
<organism evidence="1 2">
    <name type="scientific">Schizopora paradoxa</name>
    <dbReference type="NCBI Taxonomy" id="27342"/>
    <lineage>
        <taxon>Eukaryota</taxon>
        <taxon>Fungi</taxon>
        <taxon>Dikarya</taxon>
        <taxon>Basidiomycota</taxon>
        <taxon>Agaricomycotina</taxon>
        <taxon>Agaricomycetes</taxon>
        <taxon>Hymenochaetales</taxon>
        <taxon>Schizoporaceae</taxon>
        <taxon>Schizopora</taxon>
    </lineage>
</organism>
<evidence type="ECO:0000313" key="1">
    <source>
        <dbReference type="EMBL" id="KLO18128.1"/>
    </source>
</evidence>
<proteinExistence type="predicted"/>
<dbReference type="Proteomes" id="UP000053477">
    <property type="component" value="Unassembled WGS sequence"/>
</dbReference>
<keyword evidence="2" id="KW-1185">Reference proteome</keyword>
<gene>
    <name evidence="1" type="ORF">SCHPADRAFT_131326</name>
</gene>
<dbReference type="InParanoid" id="A0A0H2S8X7"/>
<sequence>MVCLRIAGRIFGTLKRARGLLHAQTTLALNHRVDSQSHRSGDDRQFLIVNKLFNSWRGERRDQNLGFEDAVDRGNRIWNPDSIRTSFQHSSSCRMARLSKNATNILHCHRSIESYCAEKTEELLKYMVNLFSDFDIIVGSTLLRDGKTEFEISPDSNVDELRHAMGECNLSMHLQRMQLEVLSRVTRRKERDLSGLAEKSVSIPSAINAIVLATRSLPTLPNEVLLRIFSLLYRMDDARETTLAKLIEDEGTPENWRLALRGCMPTVIATTGAIGGVHDRENHNLVGRHPPLFYTSHLEEDTKGLLESKSTFIFATLQDLQQMKEIQQFPWYNLVLSIKTIHAASRETFLRTFVREYSAKLIELDQLDIRFALREGFGSFVDVSTVSNQGGEEHQLRLPQSKLRKARVQLGMLPILHPFLCNIVDLEITVSSRQFIPTSTSLLRWLTSYSNTLANLKYINRGGGDDHLLSLSGTHSRFARSPDTTNEGSLRFSFPRLKKLMIVLFPECYAGNILQQIDSPALHHLALSYHTCPCQTASISAVILHNVFPALESISMTCKKRSRDIQFYTDLSTPHEDMEWLLPMLRSISIVVIHRGEMGMEELRDSLLAIKKVVNNRLSATPGSTSPIHSVYILHVSSLPESEILAPETLNTFKLLVPEFVLHGFDEKMF</sequence>
<reference evidence="1 2" key="1">
    <citation type="submission" date="2015-04" db="EMBL/GenBank/DDBJ databases">
        <title>Complete genome sequence of Schizopora paradoxa KUC8140, a cosmopolitan wood degrader in East Asia.</title>
        <authorList>
            <consortium name="DOE Joint Genome Institute"/>
            <person name="Min B."/>
            <person name="Park H."/>
            <person name="Jang Y."/>
            <person name="Kim J.-J."/>
            <person name="Kim K.H."/>
            <person name="Pangilinan J."/>
            <person name="Lipzen A."/>
            <person name="Riley R."/>
            <person name="Grigoriev I.V."/>
            <person name="Spatafora J.W."/>
            <person name="Choi I.-G."/>
        </authorList>
    </citation>
    <scope>NUCLEOTIDE SEQUENCE [LARGE SCALE GENOMIC DNA]</scope>
    <source>
        <strain evidence="1 2">KUC8140</strain>
    </source>
</reference>